<evidence type="ECO:0000313" key="2">
    <source>
        <dbReference type="EMBL" id="ONI09816.1"/>
    </source>
</evidence>
<keyword evidence="1" id="KW-0732">Signal</keyword>
<protein>
    <submittedName>
        <fullName evidence="2">Uncharacterized protein</fullName>
    </submittedName>
</protein>
<dbReference type="AlphaFoldDB" id="A0A251PE21"/>
<dbReference type="Gramene" id="ONI09816">
    <property type="protein sequence ID" value="ONI09816"/>
    <property type="gene ID" value="PRUPE_4G010900"/>
</dbReference>
<accession>A0A251PE21</accession>
<sequence length="102" mass="11236">MEKRASTQAAVPLMMLLLLLWLFVFPALACPSDGSQCRDCVANQMKFGCPECTPVLRCMARCLWRGSSRANCVKRCNCGSGGKPKLSDCKKCMLRCKCSCMS</sequence>
<dbReference type="OrthoDB" id="1855047at2759"/>
<evidence type="ECO:0000313" key="3">
    <source>
        <dbReference type="Proteomes" id="UP000006882"/>
    </source>
</evidence>
<evidence type="ECO:0000256" key="1">
    <source>
        <dbReference type="SAM" id="SignalP"/>
    </source>
</evidence>
<dbReference type="eggNOG" id="ENOG502S8IK">
    <property type="taxonomic scope" value="Eukaryota"/>
</dbReference>
<reference evidence="2 3" key="1">
    <citation type="journal article" date="2013" name="Nat. Genet.">
        <title>The high-quality draft genome of peach (Prunus persica) identifies unique patterns of genetic diversity, domestication and genome evolution.</title>
        <authorList>
            <consortium name="International Peach Genome Initiative"/>
            <person name="Verde I."/>
            <person name="Abbott A.G."/>
            <person name="Scalabrin S."/>
            <person name="Jung S."/>
            <person name="Shu S."/>
            <person name="Marroni F."/>
            <person name="Zhebentyayeva T."/>
            <person name="Dettori M.T."/>
            <person name="Grimwood J."/>
            <person name="Cattonaro F."/>
            <person name="Zuccolo A."/>
            <person name="Rossini L."/>
            <person name="Jenkins J."/>
            <person name="Vendramin E."/>
            <person name="Meisel L.A."/>
            <person name="Decroocq V."/>
            <person name="Sosinski B."/>
            <person name="Prochnik S."/>
            <person name="Mitros T."/>
            <person name="Policriti A."/>
            <person name="Cipriani G."/>
            <person name="Dondini L."/>
            <person name="Ficklin S."/>
            <person name="Goodstein D.M."/>
            <person name="Xuan P."/>
            <person name="Del Fabbro C."/>
            <person name="Aramini V."/>
            <person name="Copetti D."/>
            <person name="Gonzalez S."/>
            <person name="Horner D.S."/>
            <person name="Falchi R."/>
            <person name="Lucas S."/>
            <person name="Mica E."/>
            <person name="Maldonado J."/>
            <person name="Lazzari B."/>
            <person name="Bielenberg D."/>
            <person name="Pirona R."/>
            <person name="Miculan M."/>
            <person name="Barakat A."/>
            <person name="Testolin R."/>
            <person name="Stella A."/>
            <person name="Tartarini S."/>
            <person name="Tonutti P."/>
            <person name="Arus P."/>
            <person name="Orellana A."/>
            <person name="Wells C."/>
            <person name="Main D."/>
            <person name="Vizzotto G."/>
            <person name="Silva H."/>
            <person name="Salamini F."/>
            <person name="Schmutz J."/>
            <person name="Morgante M."/>
            <person name="Rokhsar D.S."/>
        </authorList>
    </citation>
    <scope>NUCLEOTIDE SEQUENCE [LARGE SCALE GENOMIC DNA]</scope>
    <source>
        <strain evidence="3">cv. Nemared</strain>
    </source>
</reference>
<proteinExistence type="predicted"/>
<organism evidence="2 3">
    <name type="scientific">Prunus persica</name>
    <name type="common">Peach</name>
    <name type="synonym">Amygdalus persica</name>
    <dbReference type="NCBI Taxonomy" id="3760"/>
    <lineage>
        <taxon>Eukaryota</taxon>
        <taxon>Viridiplantae</taxon>
        <taxon>Streptophyta</taxon>
        <taxon>Embryophyta</taxon>
        <taxon>Tracheophyta</taxon>
        <taxon>Spermatophyta</taxon>
        <taxon>Magnoliopsida</taxon>
        <taxon>eudicotyledons</taxon>
        <taxon>Gunneridae</taxon>
        <taxon>Pentapetalae</taxon>
        <taxon>rosids</taxon>
        <taxon>fabids</taxon>
        <taxon>Rosales</taxon>
        <taxon>Rosaceae</taxon>
        <taxon>Amygdaloideae</taxon>
        <taxon>Amygdaleae</taxon>
        <taxon>Prunus</taxon>
    </lineage>
</organism>
<dbReference type="EMBL" id="CM007654">
    <property type="protein sequence ID" value="ONI09816.1"/>
    <property type="molecule type" value="Genomic_DNA"/>
</dbReference>
<keyword evidence="3" id="KW-1185">Reference proteome</keyword>
<dbReference type="Proteomes" id="UP000006882">
    <property type="component" value="Chromosome G4"/>
</dbReference>
<feature type="chain" id="PRO_5012535548" evidence="1">
    <location>
        <begin position="30"/>
        <end position="102"/>
    </location>
</feature>
<gene>
    <name evidence="2" type="ORF">PRUPE_4G010900</name>
</gene>
<feature type="signal peptide" evidence="1">
    <location>
        <begin position="1"/>
        <end position="29"/>
    </location>
</feature>
<name>A0A251PE21_PRUPE</name>